<evidence type="ECO:0000313" key="3">
    <source>
        <dbReference type="Proteomes" id="UP000231655"/>
    </source>
</evidence>
<sequence length="38" mass="3957">MRELALRAQRPASTSATGGHTFGKLNATGRARIFGGQA</sequence>
<evidence type="ECO:0000313" key="2">
    <source>
        <dbReference type="EMBL" id="SNY48509.1"/>
    </source>
</evidence>
<protein>
    <submittedName>
        <fullName evidence="2">Uncharacterized protein</fullName>
    </submittedName>
</protein>
<proteinExistence type="predicted"/>
<dbReference type="EMBL" id="OBEA01000002">
    <property type="protein sequence ID" value="SNY48509.1"/>
    <property type="molecule type" value="Genomic_DNA"/>
</dbReference>
<accession>A0A285IKK5</accession>
<reference evidence="2 3" key="1">
    <citation type="submission" date="2017-09" db="EMBL/GenBank/DDBJ databases">
        <authorList>
            <person name="Ehlers B."/>
            <person name="Leendertz F.H."/>
        </authorList>
    </citation>
    <scope>NUCLEOTIDE SEQUENCE [LARGE SCALE GENOMIC DNA]</scope>
    <source>
        <strain evidence="2 3">CGMCC 1.12662</strain>
    </source>
</reference>
<feature type="region of interest" description="Disordered" evidence="1">
    <location>
        <begin position="1"/>
        <end position="24"/>
    </location>
</feature>
<gene>
    <name evidence="2" type="ORF">SAMN06297129_1469</name>
</gene>
<dbReference type="Proteomes" id="UP000231655">
    <property type="component" value="Unassembled WGS sequence"/>
</dbReference>
<evidence type="ECO:0000256" key="1">
    <source>
        <dbReference type="SAM" id="MobiDB-lite"/>
    </source>
</evidence>
<organism evidence="2 3">
    <name type="scientific">Pseudooceanicola antarcticus</name>
    <dbReference type="NCBI Taxonomy" id="1247613"/>
    <lineage>
        <taxon>Bacteria</taxon>
        <taxon>Pseudomonadati</taxon>
        <taxon>Pseudomonadota</taxon>
        <taxon>Alphaproteobacteria</taxon>
        <taxon>Rhodobacterales</taxon>
        <taxon>Paracoccaceae</taxon>
        <taxon>Pseudooceanicola</taxon>
    </lineage>
</organism>
<name>A0A285IKK5_9RHOB</name>
<dbReference type="AlphaFoldDB" id="A0A285IKK5"/>